<keyword evidence="1" id="KW-1133">Transmembrane helix</keyword>
<proteinExistence type="predicted"/>
<feature type="transmembrane region" description="Helical" evidence="1">
    <location>
        <begin position="217"/>
        <end position="235"/>
    </location>
</feature>
<protein>
    <recommendedName>
        <fullName evidence="4">Maltodextrose utilization protein MalA</fullName>
    </recommendedName>
</protein>
<dbReference type="OrthoDB" id="2287686at2"/>
<feature type="transmembrane region" description="Helical" evidence="1">
    <location>
        <begin position="241"/>
        <end position="259"/>
    </location>
</feature>
<dbReference type="AlphaFoldDB" id="A0A430A0X1"/>
<reference evidence="2 3" key="1">
    <citation type="submission" date="2017-05" db="EMBL/GenBank/DDBJ databases">
        <title>Vagococcus spp. assemblies.</title>
        <authorList>
            <person name="Gulvik C.A."/>
        </authorList>
    </citation>
    <scope>NUCLEOTIDE SEQUENCE [LARGE SCALE GENOMIC DNA]</scope>
    <source>
        <strain evidence="2 3">SS1995</strain>
    </source>
</reference>
<dbReference type="Proteomes" id="UP000287857">
    <property type="component" value="Unassembled WGS sequence"/>
</dbReference>
<sequence length="277" mass="30829">MKSIHFPISYVASCFSPKKMFTGRKRLSVGQMFVVIIFLIFLLMNPVALNARNLPFLNLADVTPHLMADLATNKANAAAVQQLNIENNQLEKAPVGQLGPQIYAELSDKDADKVATGIIFNRDNFVIKDQNGITFSLAYTQNMSFSRIENSKELIDTINTSWNEQTTGYRIISTTLLIGGLLIVSTLILVFGASFFIWLTRKNQFSTISTYQESLNLILNALFIPTLIALVSGLFMYDLSLMLTIQSLGLAVVIMLVFVKTKFNDGLAKNEQLIISQ</sequence>
<comment type="caution">
    <text evidence="2">The sequence shown here is derived from an EMBL/GenBank/DDBJ whole genome shotgun (WGS) entry which is preliminary data.</text>
</comment>
<dbReference type="EMBL" id="NGJS01000002">
    <property type="protein sequence ID" value="RSU00051.1"/>
    <property type="molecule type" value="Genomic_DNA"/>
</dbReference>
<dbReference type="RefSeq" id="WP_125983004.1">
    <property type="nucleotide sequence ID" value="NZ_NGJS01000002.1"/>
</dbReference>
<feature type="transmembrane region" description="Helical" evidence="1">
    <location>
        <begin position="27"/>
        <end position="49"/>
    </location>
</feature>
<feature type="transmembrane region" description="Helical" evidence="1">
    <location>
        <begin position="171"/>
        <end position="197"/>
    </location>
</feature>
<evidence type="ECO:0000313" key="2">
    <source>
        <dbReference type="EMBL" id="RSU00051.1"/>
    </source>
</evidence>
<name>A0A430A0X1_9ENTE</name>
<organism evidence="2 3">
    <name type="scientific">Vagococcus vulneris</name>
    <dbReference type="NCBI Taxonomy" id="1977869"/>
    <lineage>
        <taxon>Bacteria</taxon>
        <taxon>Bacillati</taxon>
        <taxon>Bacillota</taxon>
        <taxon>Bacilli</taxon>
        <taxon>Lactobacillales</taxon>
        <taxon>Enterococcaceae</taxon>
        <taxon>Vagococcus</taxon>
    </lineage>
</organism>
<keyword evidence="1" id="KW-0812">Transmembrane</keyword>
<keyword evidence="1" id="KW-0472">Membrane</keyword>
<evidence type="ECO:0008006" key="4">
    <source>
        <dbReference type="Google" id="ProtNLM"/>
    </source>
</evidence>
<evidence type="ECO:0000256" key="1">
    <source>
        <dbReference type="SAM" id="Phobius"/>
    </source>
</evidence>
<accession>A0A430A0X1</accession>
<gene>
    <name evidence="2" type="ORF">CBF37_01755</name>
</gene>
<keyword evidence="3" id="KW-1185">Reference proteome</keyword>
<evidence type="ECO:0000313" key="3">
    <source>
        <dbReference type="Proteomes" id="UP000287857"/>
    </source>
</evidence>